<dbReference type="Gene3D" id="1.10.10.10">
    <property type="entry name" value="Winged helix-like DNA-binding domain superfamily/Winged helix DNA-binding domain"/>
    <property type="match status" value="1"/>
</dbReference>
<dbReference type="InterPro" id="IPR001867">
    <property type="entry name" value="OmpR/PhoB-type_DNA-bd"/>
</dbReference>
<dbReference type="PANTHER" id="PTHR48111:SF40">
    <property type="entry name" value="PHOSPHATE REGULON TRANSCRIPTIONAL REGULATORY PROTEIN PHOB"/>
    <property type="match status" value="1"/>
</dbReference>
<dbReference type="Pfam" id="PF00486">
    <property type="entry name" value="Trans_reg_C"/>
    <property type="match status" value="1"/>
</dbReference>
<reference evidence="12" key="2">
    <citation type="submission" date="2021-04" db="EMBL/GenBank/DDBJ databases">
        <authorList>
            <person name="Gilroy R."/>
        </authorList>
    </citation>
    <scope>NUCLEOTIDE SEQUENCE</scope>
    <source>
        <strain evidence="12">14324</strain>
    </source>
</reference>
<accession>A0A9D2IUB0</accession>
<dbReference type="Proteomes" id="UP000824041">
    <property type="component" value="Unassembled WGS sequence"/>
</dbReference>
<organism evidence="12 13">
    <name type="scientific">Candidatus Blautia faecigallinarum</name>
    <dbReference type="NCBI Taxonomy" id="2838488"/>
    <lineage>
        <taxon>Bacteria</taxon>
        <taxon>Bacillati</taxon>
        <taxon>Bacillota</taxon>
        <taxon>Clostridia</taxon>
        <taxon>Lachnospirales</taxon>
        <taxon>Lachnospiraceae</taxon>
        <taxon>Blautia</taxon>
    </lineage>
</organism>
<comment type="function">
    <text evidence="7">May play the central regulatory role in sporulation. It may be an element of the effector pathway responsible for the activation of sporulation genes in response to nutritional stress. Spo0A may act in concert with spo0H (a sigma factor) to control the expression of some genes that are critical to the sporulation process.</text>
</comment>
<evidence type="ECO:0000256" key="4">
    <source>
        <dbReference type="ARBA" id="ARBA00023015"/>
    </source>
</evidence>
<evidence type="ECO:0000256" key="9">
    <source>
        <dbReference type="PROSITE-ProRule" id="PRU01091"/>
    </source>
</evidence>
<evidence type="ECO:0000256" key="7">
    <source>
        <dbReference type="ARBA" id="ARBA00024867"/>
    </source>
</evidence>
<dbReference type="GO" id="GO:0000976">
    <property type="term" value="F:transcription cis-regulatory region binding"/>
    <property type="evidence" value="ECO:0007669"/>
    <property type="project" value="TreeGrafter"/>
</dbReference>
<dbReference type="CDD" id="cd00383">
    <property type="entry name" value="trans_reg_C"/>
    <property type="match status" value="1"/>
</dbReference>
<dbReference type="SMART" id="SM00862">
    <property type="entry name" value="Trans_reg_C"/>
    <property type="match status" value="1"/>
</dbReference>
<protein>
    <recommendedName>
        <fullName evidence="1">Stage 0 sporulation protein A homolog</fullName>
    </recommendedName>
</protein>
<dbReference type="Pfam" id="PF00072">
    <property type="entry name" value="Response_reg"/>
    <property type="match status" value="1"/>
</dbReference>
<dbReference type="PROSITE" id="PS50110">
    <property type="entry name" value="RESPONSE_REGULATORY"/>
    <property type="match status" value="1"/>
</dbReference>
<name>A0A9D2IUB0_9FIRM</name>
<evidence type="ECO:0000256" key="3">
    <source>
        <dbReference type="ARBA" id="ARBA00023012"/>
    </source>
</evidence>
<keyword evidence="6" id="KW-0804">Transcription</keyword>
<dbReference type="PANTHER" id="PTHR48111">
    <property type="entry name" value="REGULATOR OF RPOS"/>
    <property type="match status" value="1"/>
</dbReference>
<dbReference type="InterPro" id="IPR001789">
    <property type="entry name" value="Sig_transdc_resp-reg_receiver"/>
</dbReference>
<evidence type="ECO:0000256" key="8">
    <source>
        <dbReference type="PROSITE-ProRule" id="PRU00169"/>
    </source>
</evidence>
<dbReference type="Gene3D" id="3.40.50.2300">
    <property type="match status" value="1"/>
</dbReference>
<keyword evidence="3" id="KW-0902">Two-component regulatory system</keyword>
<gene>
    <name evidence="12" type="ORF">IAA21_11495</name>
</gene>
<dbReference type="PROSITE" id="PS51755">
    <property type="entry name" value="OMPR_PHOB"/>
    <property type="match status" value="1"/>
</dbReference>
<evidence type="ECO:0000259" key="10">
    <source>
        <dbReference type="PROSITE" id="PS50110"/>
    </source>
</evidence>
<evidence type="ECO:0000256" key="5">
    <source>
        <dbReference type="ARBA" id="ARBA00023125"/>
    </source>
</evidence>
<dbReference type="GO" id="GO:0000156">
    <property type="term" value="F:phosphorelay response regulator activity"/>
    <property type="evidence" value="ECO:0007669"/>
    <property type="project" value="TreeGrafter"/>
</dbReference>
<proteinExistence type="predicted"/>
<dbReference type="CDD" id="cd17574">
    <property type="entry name" value="REC_OmpR"/>
    <property type="match status" value="1"/>
</dbReference>
<evidence type="ECO:0000313" key="13">
    <source>
        <dbReference type="Proteomes" id="UP000824041"/>
    </source>
</evidence>
<dbReference type="EMBL" id="DXBU01000153">
    <property type="protein sequence ID" value="HIZ23399.1"/>
    <property type="molecule type" value="Genomic_DNA"/>
</dbReference>
<keyword evidence="2 8" id="KW-0597">Phosphoprotein</keyword>
<evidence type="ECO:0000256" key="1">
    <source>
        <dbReference type="ARBA" id="ARBA00018672"/>
    </source>
</evidence>
<dbReference type="Gene3D" id="6.10.250.690">
    <property type="match status" value="1"/>
</dbReference>
<comment type="caution">
    <text evidence="12">The sequence shown here is derived from an EMBL/GenBank/DDBJ whole genome shotgun (WGS) entry which is preliminary data.</text>
</comment>
<dbReference type="InterPro" id="IPR036388">
    <property type="entry name" value="WH-like_DNA-bd_sf"/>
</dbReference>
<feature type="DNA-binding region" description="OmpR/PhoB-type" evidence="9">
    <location>
        <begin position="134"/>
        <end position="233"/>
    </location>
</feature>
<dbReference type="InterPro" id="IPR016032">
    <property type="entry name" value="Sig_transdc_resp-reg_C-effctor"/>
</dbReference>
<evidence type="ECO:0000259" key="11">
    <source>
        <dbReference type="PROSITE" id="PS51755"/>
    </source>
</evidence>
<evidence type="ECO:0000256" key="6">
    <source>
        <dbReference type="ARBA" id="ARBA00023163"/>
    </source>
</evidence>
<feature type="domain" description="Response regulatory" evidence="10">
    <location>
        <begin position="8"/>
        <end position="122"/>
    </location>
</feature>
<feature type="domain" description="OmpR/PhoB-type" evidence="11">
    <location>
        <begin position="134"/>
        <end position="233"/>
    </location>
</feature>
<keyword evidence="4" id="KW-0805">Transcription regulation</keyword>
<dbReference type="SUPFAM" id="SSF46894">
    <property type="entry name" value="C-terminal effector domain of the bipartite response regulators"/>
    <property type="match status" value="1"/>
</dbReference>
<sequence>MAEIQDSLILFVDDNIELCSMVKELMGKAGFTHIETVYSIKEAEKRIHDERIRLWILDVNLPDGSGFSFMEELRKLSSVPVLFLSARDEDEDRLLGLGLGADDYMTKPFLMKELILRVTAILRRTCHYEEKPHSSILILGACRVDFASAVVTRKGEETALTAKELLLLKKLAENRGNIVTFDALCDTIWGDGYYGYENTLMVHMRRLREKIEEDPSHPLWLLTVRGLGYKLAK</sequence>
<feature type="modified residue" description="4-aspartylphosphate" evidence="8">
    <location>
        <position position="58"/>
    </location>
</feature>
<dbReference type="SMART" id="SM00448">
    <property type="entry name" value="REC"/>
    <property type="match status" value="1"/>
</dbReference>
<dbReference type="InterPro" id="IPR039420">
    <property type="entry name" value="WalR-like"/>
</dbReference>
<dbReference type="GO" id="GO:0006355">
    <property type="term" value="P:regulation of DNA-templated transcription"/>
    <property type="evidence" value="ECO:0007669"/>
    <property type="project" value="InterPro"/>
</dbReference>
<dbReference type="InterPro" id="IPR011006">
    <property type="entry name" value="CheY-like_superfamily"/>
</dbReference>
<dbReference type="GO" id="GO:0005829">
    <property type="term" value="C:cytosol"/>
    <property type="evidence" value="ECO:0007669"/>
    <property type="project" value="TreeGrafter"/>
</dbReference>
<keyword evidence="5 9" id="KW-0238">DNA-binding</keyword>
<dbReference type="SUPFAM" id="SSF52172">
    <property type="entry name" value="CheY-like"/>
    <property type="match status" value="1"/>
</dbReference>
<dbReference type="GO" id="GO:0032993">
    <property type="term" value="C:protein-DNA complex"/>
    <property type="evidence" value="ECO:0007669"/>
    <property type="project" value="TreeGrafter"/>
</dbReference>
<evidence type="ECO:0000313" key="12">
    <source>
        <dbReference type="EMBL" id="HIZ23399.1"/>
    </source>
</evidence>
<dbReference type="AlphaFoldDB" id="A0A9D2IUB0"/>
<reference evidence="12" key="1">
    <citation type="journal article" date="2021" name="PeerJ">
        <title>Extensive microbial diversity within the chicken gut microbiome revealed by metagenomics and culture.</title>
        <authorList>
            <person name="Gilroy R."/>
            <person name="Ravi A."/>
            <person name="Getino M."/>
            <person name="Pursley I."/>
            <person name="Horton D.L."/>
            <person name="Alikhan N.F."/>
            <person name="Baker D."/>
            <person name="Gharbi K."/>
            <person name="Hall N."/>
            <person name="Watson M."/>
            <person name="Adriaenssens E.M."/>
            <person name="Foster-Nyarko E."/>
            <person name="Jarju S."/>
            <person name="Secka A."/>
            <person name="Antonio M."/>
            <person name="Oren A."/>
            <person name="Chaudhuri R.R."/>
            <person name="La Ragione R."/>
            <person name="Hildebrand F."/>
            <person name="Pallen M.J."/>
        </authorList>
    </citation>
    <scope>NUCLEOTIDE SEQUENCE</scope>
    <source>
        <strain evidence="12">14324</strain>
    </source>
</reference>
<evidence type="ECO:0000256" key="2">
    <source>
        <dbReference type="ARBA" id="ARBA00022553"/>
    </source>
</evidence>